<protein>
    <submittedName>
        <fullName evidence="5">Substrate-binding domain-containing protein</fullName>
    </submittedName>
</protein>
<dbReference type="EMBL" id="JARBFT010000001">
    <property type="protein sequence ID" value="MDE1513645.1"/>
    <property type="molecule type" value="Genomic_DNA"/>
</dbReference>
<dbReference type="Proteomes" id="UP001216189">
    <property type="component" value="Unassembled WGS sequence"/>
</dbReference>
<dbReference type="PRINTS" id="PR00036">
    <property type="entry name" value="HTHLACI"/>
</dbReference>
<evidence type="ECO:0000259" key="4">
    <source>
        <dbReference type="PROSITE" id="PS50932"/>
    </source>
</evidence>
<dbReference type="InterPro" id="IPR028082">
    <property type="entry name" value="Peripla_BP_I"/>
</dbReference>
<dbReference type="Gene3D" id="1.10.260.40">
    <property type="entry name" value="lambda repressor-like DNA-binding domains"/>
    <property type="match status" value="1"/>
</dbReference>
<name>A0ABT5V005_9VIBR</name>
<dbReference type="SUPFAM" id="SSF53822">
    <property type="entry name" value="Periplasmic binding protein-like I"/>
    <property type="match status" value="1"/>
</dbReference>
<evidence type="ECO:0000313" key="5">
    <source>
        <dbReference type="EMBL" id="MDE1513645.1"/>
    </source>
</evidence>
<dbReference type="PROSITE" id="PS50932">
    <property type="entry name" value="HTH_LACI_2"/>
    <property type="match status" value="1"/>
</dbReference>
<dbReference type="PROSITE" id="PS00356">
    <property type="entry name" value="HTH_LACI_1"/>
    <property type="match status" value="1"/>
</dbReference>
<keyword evidence="1" id="KW-0805">Transcription regulation</keyword>
<dbReference type="PANTHER" id="PTHR30146">
    <property type="entry name" value="LACI-RELATED TRANSCRIPTIONAL REPRESSOR"/>
    <property type="match status" value="1"/>
</dbReference>
<dbReference type="RefSeq" id="WP_274721399.1">
    <property type="nucleotide sequence ID" value="NZ_JARBFT010000001.1"/>
</dbReference>
<evidence type="ECO:0000256" key="3">
    <source>
        <dbReference type="ARBA" id="ARBA00023163"/>
    </source>
</evidence>
<reference evidence="5 6" key="1">
    <citation type="submission" date="2023-02" db="EMBL/GenBank/DDBJ databases">
        <title>Vibrio intestini sp. nov., a close relative of Vibrio cholerae isolated from the intestine of Healthy Culter dabryi.</title>
        <authorList>
            <person name="Wu N."/>
        </authorList>
    </citation>
    <scope>NUCLEOTIDE SEQUENCE [LARGE SCALE GENOMIC DNA]</scope>
    <source>
        <strain evidence="5 6">DSL-7</strain>
    </source>
</reference>
<dbReference type="InterPro" id="IPR000843">
    <property type="entry name" value="HTH_LacI"/>
</dbReference>
<evidence type="ECO:0000313" key="6">
    <source>
        <dbReference type="Proteomes" id="UP001216189"/>
    </source>
</evidence>
<dbReference type="InterPro" id="IPR010982">
    <property type="entry name" value="Lambda_DNA-bd_dom_sf"/>
</dbReference>
<dbReference type="PANTHER" id="PTHR30146:SF98">
    <property type="entry name" value="HTH-TYPE TRANSCRIPTIONAL REGULATOR GALR"/>
    <property type="match status" value="1"/>
</dbReference>
<dbReference type="SUPFAM" id="SSF47413">
    <property type="entry name" value="lambda repressor-like DNA-binding domains"/>
    <property type="match status" value="1"/>
</dbReference>
<sequence length="337" mass="36554">MATIKDVAKAAGVSVATVSRVINQSPKASKSAIESVNKAMHELGYRPNAAARALVSQSTHTMGVLVADVSDPFFGTLVKAVDTIAHQHGKHLLVGNGYHSAEDERRAIELLINNRCDALVIHSKALSDQELIDFSKETKGMVIINRHIPQLAERCISLDNHKGAYLATEFLIRQGHQHIACIASSHPIADADERIAGYRAALTAHNIQLPDSYIEYGEPNSEGGESAMTNLLTKAIEMSAVVSYNDYMAAGALSVLAENGIATPEQISIIGFDDGLIARYVKPRLTTIRYPIQMMAEKAALLALQLSKDETLIDESPKRYSPTMVKRDSVTTVNAPR</sequence>
<dbReference type="InterPro" id="IPR001761">
    <property type="entry name" value="Peripla_BP/Lac1_sug-bd_dom"/>
</dbReference>
<evidence type="ECO:0000256" key="2">
    <source>
        <dbReference type="ARBA" id="ARBA00023125"/>
    </source>
</evidence>
<dbReference type="Pfam" id="PF00532">
    <property type="entry name" value="Peripla_BP_1"/>
    <property type="match status" value="1"/>
</dbReference>
<dbReference type="Pfam" id="PF00356">
    <property type="entry name" value="LacI"/>
    <property type="match status" value="1"/>
</dbReference>
<accession>A0ABT5V005</accession>
<dbReference type="CDD" id="cd01392">
    <property type="entry name" value="HTH_LacI"/>
    <property type="match status" value="1"/>
</dbReference>
<comment type="caution">
    <text evidence="5">The sequence shown here is derived from an EMBL/GenBank/DDBJ whole genome shotgun (WGS) entry which is preliminary data.</text>
</comment>
<gene>
    <name evidence="5" type="ORF">PUN32_01285</name>
</gene>
<proteinExistence type="predicted"/>
<dbReference type="SMART" id="SM00354">
    <property type="entry name" value="HTH_LACI"/>
    <property type="match status" value="1"/>
</dbReference>
<dbReference type="Gene3D" id="3.40.50.2300">
    <property type="match status" value="2"/>
</dbReference>
<keyword evidence="3" id="KW-0804">Transcription</keyword>
<evidence type="ECO:0000256" key="1">
    <source>
        <dbReference type="ARBA" id="ARBA00023015"/>
    </source>
</evidence>
<dbReference type="CDD" id="cd06270">
    <property type="entry name" value="PBP1_GalS-like"/>
    <property type="match status" value="1"/>
</dbReference>
<organism evidence="5 6">
    <name type="scientific">Vibrio chanodichtyis</name>
    <dbReference type="NCBI Taxonomy" id="3027932"/>
    <lineage>
        <taxon>Bacteria</taxon>
        <taxon>Pseudomonadati</taxon>
        <taxon>Pseudomonadota</taxon>
        <taxon>Gammaproteobacteria</taxon>
        <taxon>Vibrionales</taxon>
        <taxon>Vibrionaceae</taxon>
        <taxon>Vibrio</taxon>
    </lineage>
</organism>
<keyword evidence="2" id="KW-0238">DNA-binding</keyword>
<keyword evidence="6" id="KW-1185">Reference proteome</keyword>
<feature type="domain" description="HTH lacI-type" evidence="4">
    <location>
        <begin position="2"/>
        <end position="56"/>
    </location>
</feature>